<evidence type="ECO:0000256" key="2">
    <source>
        <dbReference type="ARBA" id="ARBA00022763"/>
    </source>
</evidence>
<dbReference type="EC" id="3.2.2.-" evidence="5"/>
<organism evidence="6 7">
    <name type="scientific">Scardovia wiggsiae F0424</name>
    <dbReference type="NCBI Taxonomy" id="857290"/>
    <lineage>
        <taxon>Bacteria</taxon>
        <taxon>Bacillati</taxon>
        <taxon>Actinomycetota</taxon>
        <taxon>Actinomycetes</taxon>
        <taxon>Bifidobacteriales</taxon>
        <taxon>Bifidobacteriaceae</taxon>
        <taxon>Scardovia</taxon>
    </lineage>
</organism>
<dbReference type="EMBL" id="AGZS01000003">
    <property type="protein sequence ID" value="EJD64909.1"/>
    <property type="molecule type" value="Genomic_DNA"/>
</dbReference>
<dbReference type="SUPFAM" id="SSF50486">
    <property type="entry name" value="FMT C-terminal domain-like"/>
    <property type="match status" value="1"/>
</dbReference>
<comment type="similarity">
    <text evidence="1 5">Belongs to the DNA glycosylase MPG family.</text>
</comment>
<dbReference type="Pfam" id="PF02245">
    <property type="entry name" value="Pur_DNA_glyco"/>
    <property type="match status" value="1"/>
</dbReference>
<dbReference type="FunFam" id="3.10.300.10:FF:000001">
    <property type="entry name" value="Putative 3-methyladenine DNA glycosylase"/>
    <property type="match status" value="1"/>
</dbReference>
<keyword evidence="2 5" id="KW-0227">DNA damage</keyword>
<dbReference type="NCBIfam" id="NF002003">
    <property type="entry name" value="PRK00802.1-3"/>
    <property type="match status" value="1"/>
</dbReference>
<evidence type="ECO:0000256" key="5">
    <source>
        <dbReference type="HAMAP-Rule" id="MF_00527"/>
    </source>
</evidence>
<dbReference type="GO" id="GO:0006284">
    <property type="term" value="P:base-excision repair"/>
    <property type="evidence" value="ECO:0007669"/>
    <property type="project" value="InterPro"/>
</dbReference>
<evidence type="ECO:0000313" key="6">
    <source>
        <dbReference type="EMBL" id="EJD64909.1"/>
    </source>
</evidence>
<dbReference type="InterPro" id="IPR011034">
    <property type="entry name" value="Formyl_transferase-like_C_sf"/>
</dbReference>
<protein>
    <recommendedName>
        <fullName evidence="5">Putative 3-methyladenine DNA glycosylase</fullName>
        <ecNumber evidence="5">3.2.2.-</ecNumber>
    </recommendedName>
</protein>
<comment type="caution">
    <text evidence="6">The sequence shown here is derived from an EMBL/GenBank/DDBJ whole genome shotgun (WGS) entry which is preliminary data.</text>
</comment>
<sequence>MADKDTKISDIGCRNQAYGGLVFPDFLGGTADYVAVRLLGCLLVRDFYDAEGKYEGRSAVRIVETEAYDENDQASHAYHGKSERNKALFGPAGHAYVYQIHGIHFCMNIACNDDGFGAGALIRAVEPVSGIGFMEERRSRKGYELTNGPAKLCKALDIDKALYGHDLSQEPLRLAYAELGKRERAAATVRIGISKETNRLRRFVIAGNPYVSQFSWTAKNLHRLPKEAKA</sequence>
<reference evidence="6 7" key="1">
    <citation type="submission" date="2012-01" db="EMBL/GenBank/DDBJ databases">
        <title>The Genome Sequence of Scardovia wiggsiae F0424.</title>
        <authorList>
            <consortium name="The Broad Institute Genome Sequencing Platform"/>
            <person name="Earl A."/>
            <person name="Ward D."/>
            <person name="Feldgarden M."/>
            <person name="Gevers D."/>
            <person name="Izard J."/>
            <person name="Ganesan A."/>
            <person name="Baranova O.V."/>
            <person name="Blanton J.M."/>
            <person name="Tanner A.C."/>
            <person name="Mathney J."/>
            <person name="Dewhirst F.E."/>
            <person name="Young S.K."/>
            <person name="Zeng Q."/>
            <person name="Gargeya S."/>
            <person name="Fitzgerald M."/>
            <person name="Haas B."/>
            <person name="Abouelleil A."/>
            <person name="Alvarado L."/>
            <person name="Arachchi H.M."/>
            <person name="Berlin A."/>
            <person name="Chapman S.B."/>
            <person name="Gearin G."/>
            <person name="Goldberg J."/>
            <person name="Griggs A."/>
            <person name="Gujja S."/>
            <person name="Hansen M."/>
            <person name="Heiman D."/>
            <person name="Howarth C."/>
            <person name="Larimer J."/>
            <person name="Lui A."/>
            <person name="MacDonald P.J.P."/>
            <person name="McCowen C."/>
            <person name="Montmayeur A."/>
            <person name="Murphy C."/>
            <person name="Neiman D."/>
            <person name="Pearson M."/>
            <person name="Priest M."/>
            <person name="Roberts A."/>
            <person name="Saif S."/>
            <person name="Shea T."/>
            <person name="Sisk P."/>
            <person name="Stolte C."/>
            <person name="Sykes S."/>
            <person name="Wortman J."/>
            <person name="Nusbaum C."/>
            <person name="Birren B."/>
        </authorList>
    </citation>
    <scope>NUCLEOTIDE SEQUENCE [LARGE SCALE GENOMIC DNA]</scope>
    <source>
        <strain evidence="6 7">F0424</strain>
    </source>
</reference>
<dbReference type="CDD" id="cd00540">
    <property type="entry name" value="AAG"/>
    <property type="match status" value="1"/>
</dbReference>
<name>J0WZB5_9BIFI</name>
<proteinExistence type="inferred from homology"/>
<dbReference type="OrthoDB" id="9794313at2"/>
<dbReference type="AlphaFoldDB" id="J0WZB5"/>
<keyword evidence="4 5" id="KW-0234">DNA repair</keyword>
<dbReference type="InterPro" id="IPR003180">
    <property type="entry name" value="MPG"/>
</dbReference>
<dbReference type="NCBIfam" id="TIGR00567">
    <property type="entry name" value="3mg"/>
    <property type="match status" value="1"/>
</dbReference>
<dbReference type="RefSeq" id="WP_007147848.1">
    <property type="nucleotide sequence ID" value="NZ_AKCI01000001.1"/>
</dbReference>
<keyword evidence="7" id="KW-1185">Reference proteome</keyword>
<evidence type="ECO:0000256" key="4">
    <source>
        <dbReference type="ARBA" id="ARBA00023204"/>
    </source>
</evidence>
<evidence type="ECO:0000313" key="7">
    <source>
        <dbReference type="Proteomes" id="UP000006415"/>
    </source>
</evidence>
<dbReference type="HOGENOM" id="CLU_060471_3_0_11"/>
<accession>J0WZB5</accession>
<dbReference type="GO" id="GO:0003677">
    <property type="term" value="F:DNA binding"/>
    <property type="evidence" value="ECO:0007669"/>
    <property type="project" value="InterPro"/>
</dbReference>
<dbReference type="eggNOG" id="COG2094">
    <property type="taxonomic scope" value="Bacteria"/>
</dbReference>
<keyword evidence="3 5" id="KW-0378">Hydrolase</keyword>
<dbReference type="InterPro" id="IPR036995">
    <property type="entry name" value="MPG_sf"/>
</dbReference>
<gene>
    <name evidence="6" type="ORF">HMPREF9156_00784</name>
</gene>
<dbReference type="GO" id="GO:0003905">
    <property type="term" value="F:alkylbase DNA N-glycosylase activity"/>
    <property type="evidence" value="ECO:0007669"/>
    <property type="project" value="InterPro"/>
</dbReference>
<evidence type="ECO:0000256" key="1">
    <source>
        <dbReference type="ARBA" id="ARBA00009232"/>
    </source>
</evidence>
<dbReference type="Proteomes" id="UP000006415">
    <property type="component" value="Unassembled WGS sequence"/>
</dbReference>
<evidence type="ECO:0000256" key="3">
    <source>
        <dbReference type="ARBA" id="ARBA00022801"/>
    </source>
</evidence>
<dbReference type="PANTHER" id="PTHR10429:SF0">
    <property type="entry name" value="DNA-3-METHYLADENINE GLYCOSYLASE"/>
    <property type="match status" value="1"/>
</dbReference>
<dbReference type="HAMAP" id="MF_00527">
    <property type="entry name" value="3MGH"/>
    <property type="match status" value="1"/>
</dbReference>
<dbReference type="Gene3D" id="3.10.300.10">
    <property type="entry name" value="Methylpurine-DNA glycosylase (MPG)"/>
    <property type="match status" value="1"/>
</dbReference>
<dbReference type="STRING" id="857290.HMPREF9156_00784"/>
<dbReference type="PANTHER" id="PTHR10429">
    <property type="entry name" value="DNA-3-METHYLADENINE GLYCOSYLASE"/>
    <property type="match status" value="1"/>
</dbReference>